<dbReference type="Gene3D" id="3.60.20.10">
    <property type="entry name" value="Glutamine Phosphoribosylpyrophosphate, subunit 1, domain 1"/>
    <property type="match status" value="1"/>
</dbReference>
<proteinExistence type="inferred from homology"/>
<dbReference type="GO" id="GO:0017000">
    <property type="term" value="P:antibiotic biosynthetic process"/>
    <property type="evidence" value="ECO:0007669"/>
    <property type="project" value="InterPro"/>
</dbReference>
<dbReference type="RefSeq" id="WP_136734486.1">
    <property type="nucleotide sequence ID" value="NZ_SWDB01000004.1"/>
</dbReference>
<dbReference type="OrthoDB" id="9760084at2"/>
<dbReference type="PANTHER" id="PTHR34218">
    <property type="entry name" value="PEPTIDASE S45 PENICILLIN AMIDASE"/>
    <property type="match status" value="1"/>
</dbReference>
<gene>
    <name evidence="8" type="ORF">E8M12_02430</name>
</gene>
<dbReference type="InterPro" id="IPR002692">
    <property type="entry name" value="S45"/>
</dbReference>
<dbReference type="PANTHER" id="PTHR34218:SF4">
    <property type="entry name" value="ACYL-HOMOSERINE LACTONE ACYLASE QUIP"/>
    <property type="match status" value="1"/>
</dbReference>
<comment type="similarity">
    <text evidence="1">Belongs to the peptidase S45 family.</text>
</comment>
<dbReference type="GO" id="GO:0046872">
    <property type="term" value="F:metal ion binding"/>
    <property type="evidence" value="ECO:0007669"/>
    <property type="project" value="UniProtKB-KW"/>
</dbReference>
<evidence type="ECO:0000313" key="8">
    <source>
        <dbReference type="EMBL" id="TKB47136.1"/>
    </source>
</evidence>
<dbReference type="InterPro" id="IPR043146">
    <property type="entry name" value="Penicillin_amidase_N_B-knob"/>
</dbReference>
<keyword evidence="7" id="KW-1133">Transmembrane helix</keyword>
<dbReference type="Proteomes" id="UP000307999">
    <property type="component" value="Unassembled WGS sequence"/>
</dbReference>
<dbReference type="InterPro" id="IPR023343">
    <property type="entry name" value="Penicillin_amidase_dom1"/>
</dbReference>
<feature type="binding site" evidence="6">
    <location>
        <position position="339"/>
    </location>
    <ligand>
        <name>Ca(2+)</name>
        <dbReference type="ChEBI" id="CHEBI:29108"/>
    </ligand>
</feature>
<keyword evidence="9" id="KW-1185">Reference proteome</keyword>
<name>A0A4U1B8V7_9GAMM</name>
<dbReference type="SUPFAM" id="SSF56235">
    <property type="entry name" value="N-terminal nucleophile aminohydrolases (Ntn hydrolases)"/>
    <property type="match status" value="1"/>
</dbReference>
<protein>
    <submittedName>
        <fullName evidence="8">Penicillin acylase family protein</fullName>
    </submittedName>
</protein>
<dbReference type="GO" id="GO:0016811">
    <property type="term" value="F:hydrolase activity, acting on carbon-nitrogen (but not peptide) bonds, in linear amides"/>
    <property type="evidence" value="ECO:0007669"/>
    <property type="project" value="InterPro"/>
</dbReference>
<feature type="binding site" evidence="6">
    <location>
        <position position="336"/>
    </location>
    <ligand>
        <name>Ca(2+)</name>
        <dbReference type="ChEBI" id="CHEBI:29108"/>
    </ligand>
</feature>
<feature type="active site" description="Nucleophile" evidence="5">
    <location>
        <position position="260"/>
    </location>
</feature>
<keyword evidence="2" id="KW-0378">Hydrolase</keyword>
<evidence type="ECO:0000313" key="9">
    <source>
        <dbReference type="Proteomes" id="UP000307999"/>
    </source>
</evidence>
<evidence type="ECO:0000256" key="5">
    <source>
        <dbReference type="PIRSR" id="PIRSR001227-1"/>
    </source>
</evidence>
<evidence type="ECO:0000256" key="2">
    <source>
        <dbReference type="ARBA" id="ARBA00022801"/>
    </source>
</evidence>
<dbReference type="CDD" id="cd03747">
    <property type="entry name" value="Ntn_PGA_like"/>
    <property type="match status" value="1"/>
</dbReference>
<organism evidence="8 9">
    <name type="scientific">Thalassotalea mangrovi</name>
    <dbReference type="NCBI Taxonomy" id="2572245"/>
    <lineage>
        <taxon>Bacteria</taxon>
        <taxon>Pseudomonadati</taxon>
        <taxon>Pseudomonadota</taxon>
        <taxon>Gammaproteobacteria</taxon>
        <taxon>Alteromonadales</taxon>
        <taxon>Colwelliaceae</taxon>
        <taxon>Thalassotalea</taxon>
    </lineage>
</organism>
<evidence type="ECO:0000256" key="7">
    <source>
        <dbReference type="SAM" id="Phobius"/>
    </source>
</evidence>
<dbReference type="InterPro" id="IPR029055">
    <property type="entry name" value="Ntn_hydrolases_N"/>
</dbReference>
<feature type="transmembrane region" description="Helical" evidence="7">
    <location>
        <begin position="12"/>
        <end position="27"/>
    </location>
</feature>
<dbReference type="InterPro" id="IPR014395">
    <property type="entry name" value="Pen/GL7ACA/AHL_acylase"/>
</dbReference>
<dbReference type="EMBL" id="SWDB01000004">
    <property type="protein sequence ID" value="TKB47136.1"/>
    <property type="molecule type" value="Genomic_DNA"/>
</dbReference>
<accession>A0A4U1B8V7</accession>
<evidence type="ECO:0000256" key="6">
    <source>
        <dbReference type="PIRSR" id="PIRSR001227-2"/>
    </source>
</evidence>
<dbReference type="InterPro" id="IPR043147">
    <property type="entry name" value="Penicillin_amidase_A-knob"/>
</dbReference>
<feature type="binding site" evidence="6">
    <location>
        <position position="187"/>
    </location>
    <ligand>
        <name>Ca(2+)</name>
        <dbReference type="ChEBI" id="CHEBI:29108"/>
    </ligand>
</feature>
<reference evidence="8 9" key="1">
    <citation type="submission" date="2019-04" db="EMBL/GenBank/DDBJ databases">
        <title>Thalassotalea guangxiensis sp. nov., isolated from sediment of the coastal wetland.</title>
        <authorList>
            <person name="Zheng S."/>
            <person name="Zhang D."/>
        </authorList>
    </citation>
    <scope>NUCLEOTIDE SEQUENCE [LARGE SCALE GENOMIC DNA]</scope>
    <source>
        <strain evidence="8 9">ZS-4</strain>
    </source>
</reference>
<keyword evidence="6" id="KW-0479">Metal-binding</keyword>
<comment type="caution">
    <text evidence="8">The sequence shown here is derived from an EMBL/GenBank/DDBJ whole genome shotgun (WGS) entry which is preliminary data.</text>
</comment>
<evidence type="ECO:0000256" key="3">
    <source>
        <dbReference type="ARBA" id="ARBA00023145"/>
    </source>
</evidence>
<dbReference type="Gene3D" id="1.10.1400.10">
    <property type="match status" value="1"/>
</dbReference>
<keyword evidence="7" id="KW-0472">Membrane</keyword>
<evidence type="ECO:0000256" key="4">
    <source>
        <dbReference type="ARBA" id="ARBA00038735"/>
    </source>
</evidence>
<dbReference type="PIRSF" id="PIRSF001227">
    <property type="entry name" value="Pen_acylase"/>
    <property type="match status" value="1"/>
</dbReference>
<dbReference type="Gene3D" id="1.10.439.10">
    <property type="entry name" value="Penicillin Amidohydrolase, domain 1"/>
    <property type="match status" value="1"/>
</dbReference>
<comment type="subunit">
    <text evidence="4">Heterodimer of an alpha subunit and a beta subunit processed from the same precursor.</text>
</comment>
<comment type="cofactor">
    <cofactor evidence="6">
        <name>Ca(2+)</name>
        <dbReference type="ChEBI" id="CHEBI:29108"/>
    </cofactor>
    <text evidence="6">Binds 1 Ca(2+) ion per dimer.</text>
</comment>
<sequence>MTNLLVKSTKILLIVLIMMVIAIYWYLSQSLPKLDGKVVGQIDQEVIVTRDQQGIAQISGTNRQDVSFALGYVHGQERFFQMDLLRRNSAGELAELFGELAFNHDKKVRVHQFRKRVTEFVTLLTDEQQSILQYYTAGVNQGLNELGAKPFEYALLRAEPKPWLPEDSLLVLYSMYMDLQYEYGDRELLLGAMSDLLSKDAFQFLTPEGSNWDAAVDGTQLPKGEIPKDKVFADIAYQPTNRQGNRFDLFPDNQEGLKGSNNWAVSGKVSKTGSAIVADDMHLGIGVPNIWYRTSLRYASDNTPLLIDGVSLPGTPAIVVGSNHNIAWGFTNSYGDWNDLIKLVLSEDGAQYLTPQGYKAFSVEQETVAIKGQESRSVDIQLTQWGPVIGEDHQGNLIAMRWVAHDAQGINFNLLGLEYAQNVEQAIDVAHSAGIPAQNLMVGDKDGNIAWTIAGAIPRKFGLDSTGSQGWAVPQDWSAGDIGWTGYLTSDEYPVVLNPEKNRLWTGNSRVVGNEMYQTLGNGGYALGARSQQIRDGLNAIEQFSEQDLLDIQNDDRAVFLTPWHNYLSNQVFTDSFVKQHDYTELVEFLDNWQARAAIDSVGYLFVRQFRLNLRDELFAPLTAMMQSVSKENTLALSFRPIRSQVEVPMWQLLTEQPQHLLPDGYSSWTEFSQAVATSTYQQLVAQYGSIDKATWGAHNITKIQHPLSKAIPALGWLLDMPQQPVRGDTFMPRVQGVAFGSSQRMVVSPGHEKQAIFHMPSSQSGHPLSPFYGKGHDDWVKGVASPLLPGASIYTLEFLPQ</sequence>
<evidence type="ECO:0000256" key="1">
    <source>
        <dbReference type="ARBA" id="ARBA00006586"/>
    </source>
</evidence>
<dbReference type="Gene3D" id="2.30.120.10">
    <property type="match status" value="1"/>
</dbReference>
<dbReference type="AlphaFoldDB" id="A0A4U1B8V7"/>
<dbReference type="Pfam" id="PF01804">
    <property type="entry name" value="Penicil_amidase"/>
    <property type="match status" value="1"/>
</dbReference>
<keyword evidence="3" id="KW-0865">Zymogen</keyword>
<keyword evidence="7" id="KW-0812">Transmembrane</keyword>
<keyword evidence="6" id="KW-0106">Calcium</keyword>